<evidence type="ECO:0000313" key="2">
    <source>
        <dbReference type="EMBL" id="KAK2165106.1"/>
    </source>
</evidence>
<name>A0AAD9K581_RIDPI</name>
<dbReference type="Gene3D" id="2.60.120.260">
    <property type="entry name" value="Galactose-binding domain-like"/>
    <property type="match status" value="1"/>
</dbReference>
<sequence>MGCPTCEKINNCLLLECTTGTDQHCHRCKHDHGGVMKAYRLVSSNRVCEKLCSWRQDSTFCYPGNCPDVPSSCRCASGYGGTDCLTISTKPSINYCLITAEVNVGSSVEKVEISCADESNLVVYSNVVATTVKIEVKTAYRGPSATTYPKKYYINDFKVGITSATFHYTITRESSTGKTTTPVSTHNCNPGTSQSNPETGIFDCSLEAAIVNTPLQHADRLHFVAETSNGGYVTINNYDSSGTYGPKYYSGQTTTHKSELVIDLVKPFHCSVGSTCTGNMLDRGHPITKSDELKLRWAGWSDALAGIKLYELAVYKMKAFGYKLTHNGETALVRETLDANTRVYNTTLVDPGVYAVVLTATDNAGNHQTARRFLIFDNVNVVSINTAEDKVLVVKSAAENTSYTWLTSLQSSNNTGDQASDVVDIYWRGHFANVFHNSHKFLNGSLPNSPPIAAGYEEMTGQPPDTVSREAIPNVNGIVKYEVSRAVDHDGGRSLNSSDSWSNVDDFQNEEVLLDIPRADGDSVRVWVRATDVMGNTKTDSVLVHVDSSPPVIQDVWLSRHGRTQLAVHHSTDLSDLKFEFESYDYHSGLKTIHWRLHDSVDPDLTHGSGHVAVRRQKVKPDMSKMVKPHGDHDFDYDLVITSTNNAMLTTVFTYKITVDTTAPHTGVVSDSEQSQPDIDFQQEFTQHASWQGFFDRESGVMFYQYAFSDACLTANVFTVPPTGNVNETTLTYASRTVSGPGTYHCTVVAYNKALEPSEPVCSDGVTVDTSAPEIHEVSIGNSWTKDGLVKDSTGHLELSWFGSDDESGIYAYEVGLGSTGSEDVDLLPYTSTHGHRHFFTYHPNLMDGQTFYIHIKAVNRAGQQKVQVIGSVLVEVDAPTFLGDISLSVQQQDGVEYLIAEWDLHSFEANELKDGLLYGISYAVGHLRGTDNVKRFVSLTQDVSVPGLCSWTVPPTCVATPVDKLQWGLHGRHSYYVTLKLEGINHVESRVTSELYEHYIGPPFDGIVVEIPVDTTEMLSEDIDHQSNQSQLHITWHDFHHFDQTINYQLAVGTDPGIEDVVGFTDVAGPSHMLTGLTLQPFQEFHKETDAGGVDHVIATDLHLEPGRQYRAVVQFCHPDGCFLPLYSDGVTVTPDAPVSNGFTSVSLTDTNLTFTWHQFVDPSIPSSASPGAAISRHEWTLLADMDEEHTEYLYPWRLITRDDADCAGVNDLPNKDNFVNVHGLPLKEGQRYYMCILAHATDLEFEKFIQSLEQNSECSNGIVVDATPPTAGQVWVGSHLKHWRYQIDHSQLNLYWSSFVDVETFGLTSHHSGIFKYEFAVATDHVGRSTTATSPGVTIDSTPPDVNKVAVDIGSPYITEQKELSPTWSGVFEDTESGIDKYYWCVGAKPGYCDILSYTETTEPESSSGPQDNLQLTDGHPVYVTVQAVNRVGLTAVTTSRAVIVDTTSPHAGHVYDVINAGQTNDSDYTTVASEIRAIWSAFHDPHSHITGYSVNIGKCPRCEDILEKSSVGLDTDIHLDHVTLERGVRYYTTVEACNGAGLCVSLTSDGVIADTTTLSAHWLNFHDPESGLLYLEWRAGTTPGHSDILAPTRLHMTDRATTTLTDPLPVGKTVYVTLKVFNKAGTTVSLKIPPVSPQVRPVSLTGTTSLTHRYDQSHSQVRPVSLTGTTSLTHMYHQSHPQVRPVSLTGTTSHTHRYDQSHLQVRLVSLTDTTSLTHRYDQSHSRVRPVSLTDTTSLTRRYDQSHVQVRPVSLTGTTSLTHRYDQSHSQVRPVSLTGVDVVIECAVEDVRPREFYRRAVCVSDDERLDTPQRAGRQVCVCDDERLDTPQRAGRQGKMTIYQFVSVTTRDSIHHNVPAVKLYGDVQEYTFSNVSLADGETYYAKIDGTAPVTGAFAVETEHRATLTRHRAGWMTYDDSTIRLAWLGFSDAHCPVTTYHLTVGRKLGSSDLLPADKPLVVAHTKDDPHRDEGFVQKQEFSTTSSIQQNQQIYISVWAENKVGLVSSRLHGTFTAVPSQSAAGTLALVRRCQPVTCEGHCTCAPHGQLTCASTGGCVDVKDKPGYRRLSVYDIENYSVDPDTNTLDVNFTRSQCTLAATWRTTDTSGKAPERYEWSVGEQGQSMGGVLLDLLKEPLWRETGQRNMAIYTTGSSKNPDAILEPHKRYKVYLRVWYDANSYAVYTTDGVQTDKTPPELSRANKVTELRSGTTRGDVDFITSTSNVTLSWQGVFRDSHAGLARYVASISKTLGGRDLAEETLTSKVTQTCLHGLTMDSSDKYFSTVVAFNEAGLFKAAYSDGFKVDTTPPVTGHVWDGRGLSDHDYSSDNRTVSAWWRGFSDDESYIDHYDWCVGTAPGKQDVVTCRDVGLHTRSTAELSSTKSSGTKLYSTVYAINGAGLKSAGVSSDGVVIDSTPPSPVHRFLLGNNLIKNPSFEEDSLQTVVRKIVPKEWRGLGTVYLTSSSHGTSAPEGRQFVDIVSGHVKQTFATVTKAKYRVSFHVHTPDTGRFHSQQLGFVRLPGFHSTFVVQQKVATSSEWQKHVYYFLASDSSSVITVGAVGHKTGFLLDNVFVQEVGLGGVQLHNFRSLGRQTHARADALLLQHGTEVHVVVVAENAAGLTTAIYSDPRTVDLTPPQLCCLIDGDSGEDVSYQTSRTLQIKWSVKDPESGVKYCEWAIGKSPGSQEVQPFTRTTSLSTASVALDASVSHGETVFSVVRCFNYAGLQSTLVSSGVVMVTEPPDVSMATLYVISSSASYFPARDSHQSDRERLFFGWEGVRDKSGIAGYESVLPWRRLTSANQLFVELQDLGLESYTTYTLMMRATNHAGRRSDVISRNFTIETDTPQIKRTTRSRIDVLYGLETEKTTLRITGVDHMKHHYVTLAAVNKAGLYRTSTYIVTYNPPSGTV</sequence>
<dbReference type="PANTHER" id="PTHR16897">
    <property type="entry name" value="OS10G0105400 PROTEIN"/>
    <property type="match status" value="1"/>
</dbReference>
<accession>A0AAD9K581</accession>
<gene>
    <name evidence="2" type="ORF">NP493_1383g00043</name>
</gene>
<proteinExistence type="predicted"/>
<evidence type="ECO:0000313" key="3">
    <source>
        <dbReference type="Proteomes" id="UP001209878"/>
    </source>
</evidence>
<dbReference type="InterPro" id="IPR000742">
    <property type="entry name" value="EGF"/>
</dbReference>
<dbReference type="PROSITE" id="PS01186">
    <property type="entry name" value="EGF_2"/>
    <property type="match status" value="1"/>
</dbReference>
<organism evidence="2 3">
    <name type="scientific">Ridgeia piscesae</name>
    <name type="common">Tubeworm</name>
    <dbReference type="NCBI Taxonomy" id="27915"/>
    <lineage>
        <taxon>Eukaryota</taxon>
        <taxon>Metazoa</taxon>
        <taxon>Spiralia</taxon>
        <taxon>Lophotrochozoa</taxon>
        <taxon>Annelida</taxon>
        <taxon>Polychaeta</taxon>
        <taxon>Sedentaria</taxon>
        <taxon>Canalipalpata</taxon>
        <taxon>Sabellida</taxon>
        <taxon>Siboglinidae</taxon>
        <taxon>Ridgeia</taxon>
    </lineage>
</organism>
<comment type="caution">
    <text evidence="2">The sequence shown here is derived from an EMBL/GenBank/DDBJ whole genome shotgun (WGS) entry which is preliminary data.</text>
</comment>
<dbReference type="Proteomes" id="UP001209878">
    <property type="component" value="Unassembled WGS sequence"/>
</dbReference>
<protein>
    <recommendedName>
        <fullName evidence="1">EGF-like domain-containing protein</fullName>
    </recommendedName>
</protein>
<dbReference type="EMBL" id="JAODUO010001381">
    <property type="protein sequence ID" value="KAK2165106.1"/>
    <property type="molecule type" value="Genomic_DNA"/>
</dbReference>
<feature type="domain" description="EGF-like" evidence="1">
    <location>
        <begin position="73"/>
        <end position="84"/>
    </location>
</feature>
<dbReference type="InterPro" id="IPR036116">
    <property type="entry name" value="FN3_sf"/>
</dbReference>
<evidence type="ECO:0000259" key="1">
    <source>
        <dbReference type="PROSITE" id="PS01186"/>
    </source>
</evidence>
<dbReference type="PANTHER" id="PTHR16897:SF2">
    <property type="entry name" value="OS03G0226600 PROTEIN"/>
    <property type="match status" value="1"/>
</dbReference>
<dbReference type="SUPFAM" id="SSF49265">
    <property type="entry name" value="Fibronectin type III"/>
    <property type="match status" value="1"/>
</dbReference>
<keyword evidence="3" id="KW-1185">Reference proteome</keyword>
<reference evidence="2" key="1">
    <citation type="journal article" date="2023" name="Mol. Biol. Evol.">
        <title>Third-Generation Sequencing Reveals the Adaptive Role of the Epigenome in Three Deep-Sea Polychaetes.</title>
        <authorList>
            <person name="Perez M."/>
            <person name="Aroh O."/>
            <person name="Sun Y."/>
            <person name="Lan Y."/>
            <person name="Juniper S.K."/>
            <person name="Young C.R."/>
            <person name="Angers B."/>
            <person name="Qian P.Y."/>
        </authorList>
    </citation>
    <scope>NUCLEOTIDE SEQUENCE</scope>
    <source>
        <strain evidence="2">R07B-5</strain>
    </source>
</reference>